<organism evidence="1 2">
    <name type="scientific">Oryza meyeriana var. granulata</name>
    <dbReference type="NCBI Taxonomy" id="110450"/>
    <lineage>
        <taxon>Eukaryota</taxon>
        <taxon>Viridiplantae</taxon>
        <taxon>Streptophyta</taxon>
        <taxon>Embryophyta</taxon>
        <taxon>Tracheophyta</taxon>
        <taxon>Spermatophyta</taxon>
        <taxon>Magnoliopsida</taxon>
        <taxon>Liliopsida</taxon>
        <taxon>Poales</taxon>
        <taxon>Poaceae</taxon>
        <taxon>BOP clade</taxon>
        <taxon>Oryzoideae</taxon>
        <taxon>Oryzeae</taxon>
        <taxon>Oryzinae</taxon>
        <taxon>Oryza</taxon>
        <taxon>Oryza meyeriana</taxon>
    </lineage>
</organism>
<name>A0A6G1F2Z3_9ORYZ</name>
<dbReference type="AlphaFoldDB" id="A0A6G1F2Z3"/>
<protein>
    <submittedName>
        <fullName evidence="1">Uncharacterized protein</fullName>
    </submittedName>
</protein>
<comment type="caution">
    <text evidence="1">The sequence shown here is derived from an EMBL/GenBank/DDBJ whole genome shotgun (WGS) entry which is preliminary data.</text>
</comment>
<gene>
    <name evidence="1" type="ORF">E2562_002558</name>
</gene>
<evidence type="ECO:0000313" key="1">
    <source>
        <dbReference type="EMBL" id="KAF0931209.1"/>
    </source>
</evidence>
<sequence length="83" mass="9185">MEGGSGKAEWLIYAFMARRTAVLADYTKFTSSFPAYGAVPAVAPREHQMRQADFLCAATSGILGKLNPVQKRPMLRALHVHDY</sequence>
<evidence type="ECO:0000313" key="2">
    <source>
        <dbReference type="Proteomes" id="UP000479710"/>
    </source>
</evidence>
<accession>A0A6G1F2Z3</accession>
<dbReference type="Proteomes" id="UP000479710">
    <property type="component" value="Unassembled WGS sequence"/>
</dbReference>
<proteinExistence type="predicted"/>
<dbReference type="EMBL" id="SPHZ02000001">
    <property type="protein sequence ID" value="KAF0931209.1"/>
    <property type="molecule type" value="Genomic_DNA"/>
</dbReference>
<reference evidence="1 2" key="1">
    <citation type="submission" date="2019-11" db="EMBL/GenBank/DDBJ databases">
        <title>Whole genome sequence of Oryza granulata.</title>
        <authorList>
            <person name="Li W."/>
        </authorList>
    </citation>
    <scope>NUCLEOTIDE SEQUENCE [LARGE SCALE GENOMIC DNA]</scope>
    <source>
        <strain evidence="2">cv. Menghai</strain>
        <tissue evidence="1">Leaf</tissue>
    </source>
</reference>
<keyword evidence="2" id="KW-1185">Reference proteome</keyword>